<keyword evidence="5 11" id="KW-0547">Nucleotide-binding</keyword>
<evidence type="ECO:0000313" key="17">
    <source>
        <dbReference type="Proteomes" id="UP000322283"/>
    </source>
</evidence>
<dbReference type="HAMAP" id="MF_00144">
    <property type="entry name" value="tRNA_thiouridyl_MnmA"/>
    <property type="match status" value="1"/>
</dbReference>
<dbReference type="Gene3D" id="2.40.30.10">
    <property type="entry name" value="Translation factors"/>
    <property type="match status" value="1"/>
</dbReference>
<reference evidence="14 16" key="1">
    <citation type="submission" date="2016-08" db="EMBL/GenBank/DDBJ databases">
        <title>Moorella thermoacetica DSM 103132.</title>
        <authorList>
            <person name="Jendresen C.B."/>
            <person name="Redl S.M."/>
            <person name="Jensen T.O."/>
            <person name="Nielsen A.T."/>
        </authorList>
    </citation>
    <scope>NUCLEOTIDE SEQUENCE [LARGE SCALE GENOMIC DNA]</scope>
    <source>
        <strain evidence="14 16">DSM 103132</strain>
    </source>
</reference>
<keyword evidence="2 11" id="KW-0820">tRNA-binding</keyword>
<dbReference type="EMBL" id="VCDX01000009">
    <property type="protein sequence ID" value="TYL11106.1"/>
    <property type="molecule type" value="Genomic_DNA"/>
</dbReference>
<feature type="region of interest" description="Interaction with tRNA" evidence="11">
    <location>
        <begin position="175"/>
        <end position="177"/>
    </location>
</feature>
<sequence>MNVTKPVITIFARTLFSEEVATAARKEKVMVAMSGGVDSSTAAALLKEAGYEVIGVTLALWPEDTPPPPGETGCCSLKAVDDARRVANILDIPYYVLNFRDLFEREVIDYFIASYLEGETPNPCIACNRRIKFGALLAKARALGIDYIATGHYARRWYDKEKGRYLLARGRDAGKDQSYALYTFTQEQLAHTLLPLGDYTKVEVREIAARYGLPVARKAESQEICFVTEGDYRDYIQSRAREEIKPGPILDTRGRVLGQHRGLPFYTIGQRKGLGLALGKPCFVVALDPERNAVIVGDKEDLERRVLYARDNNYILWGELPDEARVTARIRYRAPEAAATWHPLAGGRARLEFDEPQRAITPGQAVVYYQGDLVVGGGTIESVAQI</sequence>
<evidence type="ECO:0000256" key="2">
    <source>
        <dbReference type="ARBA" id="ARBA00022555"/>
    </source>
</evidence>
<dbReference type="PANTHER" id="PTHR11933">
    <property type="entry name" value="TRNA 5-METHYLAMINOMETHYL-2-THIOURIDYLATE -METHYLTRANSFERASE"/>
    <property type="match status" value="1"/>
</dbReference>
<dbReference type="EC" id="2.8.1.13" evidence="11"/>
<dbReference type="Proteomes" id="UP000094598">
    <property type="component" value="Chromosome"/>
</dbReference>
<evidence type="ECO:0000256" key="10">
    <source>
        <dbReference type="ARBA" id="ARBA00056575"/>
    </source>
</evidence>
<dbReference type="SUPFAM" id="SSF52402">
    <property type="entry name" value="Adenine nucleotide alpha hydrolases-like"/>
    <property type="match status" value="1"/>
</dbReference>
<dbReference type="GO" id="GO:0000049">
    <property type="term" value="F:tRNA binding"/>
    <property type="evidence" value="ECO:0007669"/>
    <property type="project" value="UniProtKB-KW"/>
</dbReference>
<dbReference type="Pfam" id="PF03054">
    <property type="entry name" value="tRNA_Me_trans"/>
    <property type="match status" value="1"/>
</dbReference>
<keyword evidence="7 11" id="KW-0694">RNA-binding</keyword>
<evidence type="ECO:0000313" key="14">
    <source>
        <dbReference type="EMBL" id="AOQ24387.1"/>
    </source>
</evidence>
<dbReference type="NCBIfam" id="TIGR00420">
    <property type="entry name" value="trmU"/>
    <property type="match status" value="1"/>
</dbReference>
<proteinExistence type="inferred from homology"/>
<dbReference type="FunFam" id="3.40.50.620:FF:000115">
    <property type="entry name" value="tRNA-specific 2-thiouridylase MnmA"/>
    <property type="match status" value="1"/>
</dbReference>
<comment type="similarity">
    <text evidence="11">Belongs to the MnmA/TRMU family.</text>
</comment>
<dbReference type="Pfam" id="PF20259">
    <property type="entry name" value="tRNA_Me_trans_M"/>
    <property type="match status" value="1"/>
</dbReference>
<feature type="domain" description="tRNA-specific 2-thiouridylase MnmA-like C-terminal" evidence="12">
    <location>
        <begin position="307"/>
        <end position="380"/>
    </location>
</feature>
<feature type="region of interest" description="Interaction with tRNA" evidence="11">
    <location>
        <begin position="331"/>
        <end position="332"/>
    </location>
</feature>
<comment type="caution">
    <text evidence="11">Lacks conserved residue(s) required for the propagation of feature annotation.</text>
</comment>
<evidence type="ECO:0000256" key="5">
    <source>
        <dbReference type="ARBA" id="ARBA00022741"/>
    </source>
</evidence>
<dbReference type="InterPro" id="IPR004506">
    <property type="entry name" value="MnmA-like"/>
</dbReference>
<dbReference type="GO" id="GO:0103016">
    <property type="term" value="F:tRNA-uridine 2-sulfurtransferase activity"/>
    <property type="evidence" value="ECO:0007669"/>
    <property type="project" value="UniProtKB-EC"/>
</dbReference>
<evidence type="ECO:0000256" key="4">
    <source>
        <dbReference type="ARBA" id="ARBA00022694"/>
    </source>
</evidence>
<evidence type="ECO:0000256" key="3">
    <source>
        <dbReference type="ARBA" id="ARBA00022679"/>
    </source>
</evidence>
<evidence type="ECO:0000256" key="7">
    <source>
        <dbReference type="ARBA" id="ARBA00022884"/>
    </source>
</evidence>
<dbReference type="InterPro" id="IPR023382">
    <property type="entry name" value="MnmA-like_central_sf"/>
</dbReference>
<dbReference type="InterPro" id="IPR046885">
    <property type="entry name" value="MnmA-like_C"/>
</dbReference>
<feature type="binding site" evidence="11">
    <location>
        <position position="151"/>
    </location>
    <ligand>
        <name>ATP</name>
        <dbReference type="ChEBI" id="CHEBI:30616"/>
    </ligand>
</feature>
<dbReference type="GO" id="GO:0005737">
    <property type="term" value="C:cytoplasm"/>
    <property type="evidence" value="ECO:0007669"/>
    <property type="project" value="UniProtKB-SubCell"/>
</dbReference>
<evidence type="ECO:0000256" key="11">
    <source>
        <dbReference type="HAMAP-Rule" id="MF_00144"/>
    </source>
</evidence>
<evidence type="ECO:0000256" key="1">
    <source>
        <dbReference type="ARBA" id="ARBA00022490"/>
    </source>
</evidence>
<reference evidence="15 17" key="2">
    <citation type="submission" date="2019-05" db="EMBL/GenBank/DDBJ databases">
        <title>Genome sequence of Moorella thermoacetica ATCC 33924.</title>
        <authorList>
            <person name="Poehlein A."/>
            <person name="Bengelsdorf F.R."/>
            <person name="Duerre P."/>
            <person name="Daniel R."/>
        </authorList>
    </citation>
    <scope>NUCLEOTIDE SEQUENCE [LARGE SCALE GENOMIC DNA]</scope>
    <source>
        <strain evidence="15 17">ATCC 33924</strain>
    </source>
</reference>
<keyword evidence="1 11" id="KW-0963">Cytoplasm</keyword>
<evidence type="ECO:0000259" key="12">
    <source>
        <dbReference type="Pfam" id="PF20258"/>
    </source>
</evidence>
<evidence type="ECO:0000313" key="15">
    <source>
        <dbReference type="EMBL" id="TYL11106.1"/>
    </source>
</evidence>
<dbReference type="FunFam" id="2.30.30.280:FF:000001">
    <property type="entry name" value="tRNA-specific 2-thiouridylase MnmA"/>
    <property type="match status" value="1"/>
</dbReference>
<dbReference type="GO" id="GO:0002143">
    <property type="term" value="P:tRNA wobble position uridine thiolation"/>
    <property type="evidence" value="ECO:0007669"/>
    <property type="project" value="TreeGrafter"/>
</dbReference>
<feature type="active site" description="Nucleophile" evidence="11">
    <location>
        <position position="127"/>
    </location>
</feature>
<evidence type="ECO:0000256" key="6">
    <source>
        <dbReference type="ARBA" id="ARBA00022840"/>
    </source>
</evidence>
<feature type="active site" description="Cysteine persulfide intermediate" evidence="11">
    <location>
        <position position="225"/>
    </location>
</feature>
<feature type="site" description="Interaction with tRNA" evidence="11">
    <location>
        <position position="364"/>
    </location>
</feature>
<keyword evidence="17" id="KW-1185">Reference proteome</keyword>
<organism evidence="14 16">
    <name type="scientific">Neomoorella thermoacetica</name>
    <name type="common">Clostridium thermoaceticum</name>
    <dbReference type="NCBI Taxonomy" id="1525"/>
    <lineage>
        <taxon>Bacteria</taxon>
        <taxon>Bacillati</taxon>
        <taxon>Bacillota</taxon>
        <taxon>Clostridia</taxon>
        <taxon>Neomoorellales</taxon>
        <taxon>Neomoorellaceae</taxon>
        <taxon>Neomoorella</taxon>
    </lineage>
</organism>
<feature type="site" description="Interaction with tRNA" evidence="11">
    <location>
        <position position="152"/>
    </location>
</feature>
<dbReference type="Gene3D" id="2.30.30.280">
    <property type="entry name" value="Adenine nucleotide alpha hydrolases-like domains"/>
    <property type="match status" value="1"/>
</dbReference>
<keyword evidence="4 11" id="KW-0819">tRNA processing</keyword>
<feature type="binding site" evidence="11">
    <location>
        <begin position="32"/>
        <end position="39"/>
    </location>
    <ligand>
        <name>ATP</name>
        <dbReference type="ChEBI" id="CHEBI:30616"/>
    </ligand>
</feature>
<dbReference type="InterPro" id="IPR014729">
    <property type="entry name" value="Rossmann-like_a/b/a_fold"/>
</dbReference>
<keyword evidence="6 11" id="KW-0067">ATP-binding</keyword>
<dbReference type="Gene3D" id="3.40.50.620">
    <property type="entry name" value="HUPs"/>
    <property type="match status" value="1"/>
</dbReference>
<evidence type="ECO:0000313" key="16">
    <source>
        <dbReference type="Proteomes" id="UP000094598"/>
    </source>
</evidence>
<keyword evidence="3 11" id="KW-0808">Transferase</keyword>
<protein>
    <recommendedName>
        <fullName evidence="11">tRNA-specific 2-thiouridylase MnmA</fullName>
        <ecNumber evidence="11">2.8.1.13</ecNumber>
    </recommendedName>
</protein>
<dbReference type="GO" id="GO:0005524">
    <property type="term" value="F:ATP binding"/>
    <property type="evidence" value="ECO:0007669"/>
    <property type="project" value="UniProtKB-KW"/>
</dbReference>
<dbReference type="CDD" id="cd01998">
    <property type="entry name" value="MnmA_TRMU-like"/>
    <property type="match status" value="1"/>
</dbReference>
<dbReference type="Pfam" id="PF20258">
    <property type="entry name" value="tRNA_Me_trans_C"/>
    <property type="match status" value="1"/>
</dbReference>
<keyword evidence="8" id="KW-1015">Disulfide bond</keyword>
<evidence type="ECO:0000256" key="9">
    <source>
        <dbReference type="ARBA" id="ARBA00051542"/>
    </source>
</evidence>
<dbReference type="Proteomes" id="UP000322283">
    <property type="component" value="Unassembled WGS sequence"/>
</dbReference>
<name>A0AAC9HHS1_NEOTH</name>
<gene>
    <name evidence="11 14" type="primary">mnmA</name>
    <name evidence="14" type="ORF">Maut_01950</name>
    <name evidence="15" type="ORF">MTAT_23700</name>
</gene>
<dbReference type="EMBL" id="CP017019">
    <property type="protein sequence ID" value="AOQ24387.1"/>
    <property type="molecule type" value="Genomic_DNA"/>
</dbReference>
<feature type="binding site" evidence="11">
    <location>
        <position position="58"/>
    </location>
    <ligand>
        <name>ATP</name>
        <dbReference type="ChEBI" id="CHEBI:30616"/>
    </ligand>
</feature>
<feature type="domain" description="tRNA-specific 2-thiouridylase MnmA-like central" evidence="13">
    <location>
        <begin position="234"/>
        <end position="298"/>
    </location>
</feature>
<accession>A0AAC9HHS1</accession>
<dbReference type="InterPro" id="IPR046884">
    <property type="entry name" value="MnmA-like_central"/>
</dbReference>
<dbReference type="NCBIfam" id="NF001138">
    <property type="entry name" value="PRK00143.1"/>
    <property type="match status" value="1"/>
</dbReference>
<dbReference type="AlphaFoldDB" id="A0AAC9HHS1"/>
<dbReference type="PANTHER" id="PTHR11933:SF5">
    <property type="entry name" value="MITOCHONDRIAL TRNA-SPECIFIC 2-THIOURIDYLASE 1"/>
    <property type="match status" value="1"/>
</dbReference>
<comment type="catalytic activity">
    <reaction evidence="9 11">
        <text>S-sulfanyl-L-cysteinyl-[protein] + uridine(34) in tRNA + AH2 + ATP = 2-thiouridine(34) in tRNA + L-cysteinyl-[protein] + A + AMP + diphosphate + H(+)</text>
        <dbReference type="Rhea" id="RHEA:47032"/>
        <dbReference type="Rhea" id="RHEA-COMP:10131"/>
        <dbReference type="Rhea" id="RHEA-COMP:11726"/>
        <dbReference type="Rhea" id="RHEA-COMP:11727"/>
        <dbReference type="Rhea" id="RHEA-COMP:11728"/>
        <dbReference type="ChEBI" id="CHEBI:13193"/>
        <dbReference type="ChEBI" id="CHEBI:15378"/>
        <dbReference type="ChEBI" id="CHEBI:17499"/>
        <dbReference type="ChEBI" id="CHEBI:29950"/>
        <dbReference type="ChEBI" id="CHEBI:30616"/>
        <dbReference type="ChEBI" id="CHEBI:33019"/>
        <dbReference type="ChEBI" id="CHEBI:61963"/>
        <dbReference type="ChEBI" id="CHEBI:65315"/>
        <dbReference type="ChEBI" id="CHEBI:87170"/>
        <dbReference type="ChEBI" id="CHEBI:456215"/>
        <dbReference type="EC" id="2.8.1.13"/>
    </reaction>
</comment>
<evidence type="ECO:0000259" key="13">
    <source>
        <dbReference type="Pfam" id="PF20259"/>
    </source>
</evidence>
<evidence type="ECO:0000256" key="8">
    <source>
        <dbReference type="ARBA" id="ARBA00023157"/>
    </source>
</evidence>
<comment type="subcellular location">
    <subcellularLocation>
        <location evidence="11">Cytoplasm</location>
    </subcellularLocation>
</comment>
<comment type="function">
    <text evidence="10 11">Catalyzes the 2-thiolation of uridine at the wobble position (U34) of tRNA, leading to the formation of s(2)U34.</text>
</comment>